<protein>
    <recommendedName>
        <fullName evidence="6">Sodefrin-like factor</fullName>
    </recommendedName>
</protein>
<feature type="signal peptide" evidence="1">
    <location>
        <begin position="1"/>
        <end position="21"/>
    </location>
</feature>
<dbReference type="Proteomes" id="UP000663854">
    <property type="component" value="Unassembled WGS sequence"/>
</dbReference>
<dbReference type="EMBL" id="CAJNOH010001488">
    <property type="protein sequence ID" value="CAF1222815.1"/>
    <property type="molecule type" value="Genomic_DNA"/>
</dbReference>
<evidence type="ECO:0000313" key="5">
    <source>
        <dbReference type="Proteomes" id="UP000663870"/>
    </source>
</evidence>
<accession>A0A814XZU2</accession>
<dbReference type="EMBL" id="CAJNOL010002466">
    <property type="protein sequence ID" value="CAF1503079.1"/>
    <property type="molecule type" value="Genomic_DNA"/>
</dbReference>
<gene>
    <name evidence="3" type="ORF">JXQ802_LOCUS40539</name>
    <name evidence="2" type="ORF">PYM288_LOCUS25963</name>
</gene>
<reference evidence="2" key="1">
    <citation type="submission" date="2021-02" db="EMBL/GenBank/DDBJ databases">
        <authorList>
            <person name="Nowell W R."/>
        </authorList>
    </citation>
    <scope>NUCLEOTIDE SEQUENCE</scope>
</reference>
<organism evidence="2 4">
    <name type="scientific">Rotaria sordida</name>
    <dbReference type="NCBI Taxonomy" id="392033"/>
    <lineage>
        <taxon>Eukaryota</taxon>
        <taxon>Metazoa</taxon>
        <taxon>Spiralia</taxon>
        <taxon>Gnathifera</taxon>
        <taxon>Rotifera</taxon>
        <taxon>Eurotatoria</taxon>
        <taxon>Bdelloidea</taxon>
        <taxon>Philodinida</taxon>
        <taxon>Philodinidae</taxon>
        <taxon>Rotaria</taxon>
    </lineage>
</organism>
<evidence type="ECO:0008006" key="6">
    <source>
        <dbReference type="Google" id="ProtNLM"/>
    </source>
</evidence>
<evidence type="ECO:0000256" key="1">
    <source>
        <dbReference type="SAM" id="SignalP"/>
    </source>
</evidence>
<dbReference type="AlphaFoldDB" id="A0A814XZU2"/>
<comment type="caution">
    <text evidence="2">The sequence shown here is derived from an EMBL/GenBank/DDBJ whole genome shotgun (WGS) entry which is preliminary data.</text>
</comment>
<name>A0A814XZU2_9BILA</name>
<dbReference type="Proteomes" id="UP000663870">
    <property type="component" value="Unassembled WGS sequence"/>
</dbReference>
<evidence type="ECO:0000313" key="2">
    <source>
        <dbReference type="EMBL" id="CAF1222815.1"/>
    </source>
</evidence>
<keyword evidence="5" id="KW-1185">Reference proteome</keyword>
<evidence type="ECO:0000313" key="3">
    <source>
        <dbReference type="EMBL" id="CAF1503079.1"/>
    </source>
</evidence>
<keyword evidence="1" id="KW-0732">Signal</keyword>
<proteinExistence type="predicted"/>
<sequence>MTFVILKHLILLIFYPLYSSSLKCYECTGYVPCGSGQTHLLVNCGGKCMVYQNQYDGNVIIRRCCWSNCGGDGVSFYEGRLTYFCSGDMCNGDIADINLIEQGSGEEPETTTPSSVSTLSSTITTGKTTSMNTASSSLTCYECTGHYSKCGISQDAVLRNCRMCMVYRNIYDGNTVVRRCCTWGCGPSGSVQQYEGRQAYFCSSNLCNGIGAESILTSRIGIPFVPDW</sequence>
<evidence type="ECO:0000313" key="4">
    <source>
        <dbReference type="Proteomes" id="UP000663854"/>
    </source>
</evidence>
<feature type="chain" id="PRO_5036226529" description="Sodefrin-like factor" evidence="1">
    <location>
        <begin position="22"/>
        <end position="228"/>
    </location>
</feature>